<evidence type="ECO:0000313" key="2">
    <source>
        <dbReference type="EMBL" id="PSJ53139.1"/>
    </source>
</evidence>
<dbReference type="AlphaFoldDB" id="A0A2P7RSF3"/>
<gene>
    <name evidence="2" type="ORF">C7I85_28505</name>
</gene>
<feature type="domain" description="VOC" evidence="1">
    <location>
        <begin position="7"/>
        <end position="136"/>
    </location>
</feature>
<dbReference type="Proteomes" id="UP000240653">
    <property type="component" value="Unassembled WGS sequence"/>
</dbReference>
<organism evidence="2 3">
    <name type="scientific">Pseudaminobacter soli</name>
    <name type="common">ex Li et al. 2025</name>
    <dbReference type="NCBI Taxonomy" id="1295366"/>
    <lineage>
        <taxon>Bacteria</taxon>
        <taxon>Pseudomonadati</taxon>
        <taxon>Pseudomonadota</taxon>
        <taxon>Alphaproteobacteria</taxon>
        <taxon>Hyphomicrobiales</taxon>
        <taxon>Phyllobacteriaceae</taxon>
        <taxon>Pseudaminobacter</taxon>
    </lineage>
</organism>
<dbReference type="PANTHER" id="PTHR34109">
    <property type="entry name" value="BNAUNNG04460D PROTEIN-RELATED"/>
    <property type="match status" value="1"/>
</dbReference>
<comment type="caution">
    <text evidence="2">The sequence shown here is derived from an EMBL/GenBank/DDBJ whole genome shotgun (WGS) entry which is preliminary data.</text>
</comment>
<reference evidence="2 3" key="1">
    <citation type="submission" date="2018-03" db="EMBL/GenBank/DDBJ databases">
        <title>The draft genome of Mesorhizobium soli JCM 19897.</title>
        <authorList>
            <person name="Li L."/>
            <person name="Liu L."/>
            <person name="Liang L."/>
            <person name="Wang T."/>
            <person name="Zhang X."/>
        </authorList>
    </citation>
    <scope>NUCLEOTIDE SEQUENCE [LARGE SCALE GENOMIC DNA]</scope>
    <source>
        <strain evidence="2 3">JCM 19897</strain>
    </source>
</reference>
<accession>A0A2P7RSF3</accession>
<dbReference type="Gene3D" id="3.10.180.10">
    <property type="entry name" value="2,3-Dihydroxybiphenyl 1,2-Dioxygenase, domain 1"/>
    <property type="match status" value="1"/>
</dbReference>
<dbReference type="InterPro" id="IPR029068">
    <property type="entry name" value="Glyas_Bleomycin-R_OHBP_Dase"/>
</dbReference>
<proteinExistence type="predicted"/>
<name>A0A2P7RSF3_9HYPH</name>
<dbReference type="InterPro" id="IPR041581">
    <property type="entry name" value="Glyoxalase_6"/>
</dbReference>
<protein>
    <recommendedName>
        <fullName evidence="1">VOC domain-containing protein</fullName>
    </recommendedName>
</protein>
<dbReference type="InterPro" id="IPR037523">
    <property type="entry name" value="VOC_core"/>
</dbReference>
<dbReference type="EMBL" id="PXYL01000031">
    <property type="protein sequence ID" value="PSJ53139.1"/>
    <property type="molecule type" value="Genomic_DNA"/>
</dbReference>
<sequence length="145" mass="15111">MVSEISVSLSLFVEHGQQQAAADFYAAAFGAQKVQDHFRDGLLMAVDLLIGSMPISVAGANPKRQANPALGGPFHPRSAGAVSAVLRVTVRDLDTVVAQALAAGATVRDAIEQDDTGSRSAALFDPFGHIWSLTQLKADAARLAA</sequence>
<evidence type="ECO:0000313" key="3">
    <source>
        <dbReference type="Proteomes" id="UP000240653"/>
    </source>
</evidence>
<keyword evidence="3" id="KW-1185">Reference proteome</keyword>
<dbReference type="OrthoDB" id="9795306at2"/>
<evidence type="ECO:0000259" key="1">
    <source>
        <dbReference type="PROSITE" id="PS51819"/>
    </source>
</evidence>
<dbReference type="PROSITE" id="PS51819">
    <property type="entry name" value="VOC"/>
    <property type="match status" value="1"/>
</dbReference>
<dbReference type="SUPFAM" id="SSF54593">
    <property type="entry name" value="Glyoxalase/Bleomycin resistance protein/Dihydroxybiphenyl dioxygenase"/>
    <property type="match status" value="1"/>
</dbReference>
<dbReference type="Pfam" id="PF18029">
    <property type="entry name" value="Glyoxalase_6"/>
    <property type="match status" value="1"/>
</dbReference>
<dbReference type="PANTHER" id="PTHR34109:SF1">
    <property type="entry name" value="VOC DOMAIN-CONTAINING PROTEIN"/>
    <property type="match status" value="1"/>
</dbReference>